<feature type="signal peptide" evidence="10">
    <location>
        <begin position="1"/>
        <end position="27"/>
    </location>
</feature>
<dbReference type="PANTHER" id="PTHR16059:SF25">
    <property type="entry name" value="LYSOZYME"/>
    <property type="match status" value="1"/>
</dbReference>
<dbReference type="Gene3D" id="3.40.50.410">
    <property type="entry name" value="von Willebrand factor, type A domain"/>
    <property type="match status" value="1"/>
</dbReference>
<dbReference type="RefSeq" id="XP_038060812.1">
    <property type="nucleotide sequence ID" value="XM_038204884.1"/>
</dbReference>
<dbReference type="Pfam" id="PF05586">
    <property type="entry name" value="Ant_C"/>
    <property type="match status" value="1"/>
</dbReference>
<accession>A0A914AAC5</accession>
<dbReference type="EnsemblMetazoa" id="XM_038204884.1">
    <property type="protein sequence ID" value="XP_038060812.1"/>
    <property type="gene ID" value="LOC119731676"/>
</dbReference>
<dbReference type="PROSITE" id="PS50234">
    <property type="entry name" value="VWFA"/>
    <property type="match status" value="1"/>
</dbReference>
<evidence type="ECO:0000256" key="10">
    <source>
        <dbReference type="SAM" id="SignalP"/>
    </source>
</evidence>
<evidence type="ECO:0000256" key="3">
    <source>
        <dbReference type="ARBA" id="ARBA00022553"/>
    </source>
</evidence>
<protein>
    <recommendedName>
        <fullName evidence="11">VWFA domain-containing protein</fullName>
    </recommendedName>
</protein>
<evidence type="ECO:0000256" key="5">
    <source>
        <dbReference type="ARBA" id="ARBA00022723"/>
    </source>
</evidence>
<name>A0A914AAC5_PATMI</name>
<evidence type="ECO:0000313" key="12">
    <source>
        <dbReference type="EnsemblMetazoa" id="XP_038060812.1"/>
    </source>
</evidence>
<evidence type="ECO:0000256" key="2">
    <source>
        <dbReference type="ARBA" id="ARBA00008095"/>
    </source>
</evidence>
<proteinExistence type="inferred from homology"/>
<dbReference type="GO" id="GO:0016020">
    <property type="term" value="C:membrane"/>
    <property type="evidence" value="ECO:0007669"/>
    <property type="project" value="UniProtKB-SubCell"/>
</dbReference>
<evidence type="ECO:0000256" key="8">
    <source>
        <dbReference type="ARBA" id="ARBA00023136"/>
    </source>
</evidence>
<dbReference type="InterPro" id="IPR013783">
    <property type="entry name" value="Ig-like_fold"/>
</dbReference>
<dbReference type="InterPro" id="IPR036465">
    <property type="entry name" value="vWFA_dom_sf"/>
</dbReference>
<dbReference type="GeneID" id="119731676"/>
<dbReference type="GO" id="GO:0046872">
    <property type="term" value="F:metal ion binding"/>
    <property type="evidence" value="ECO:0007669"/>
    <property type="project" value="UniProtKB-KW"/>
</dbReference>
<dbReference type="Pfam" id="PF05587">
    <property type="entry name" value="Anth_Ig"/>
    <property type="match status" value="1"/>
</dbReference>
<evidence type="ECO:0000256" key="9">
    <source>
        <dbReference type="SAM" id="Phobius"/>
    </source>
</evidence>
<dbReference type="Proteomes" id="UP000887568">
    <property type="component" value="Unplaced"/>
</dbReference>
<evidence type="ECO:0000259" key="11">
    <source>
        <dbReference type="PROSITE" id="PS50234"/>
    </source>
</evidence>
<keyword evidence="8 9" id="KW-0472">Membrane</keyword>
<keyword evidence="3" id="KW-0597">Phosphoprotein</keyword>
<dbReference type="SUPFAM" id="SSF53300">
    <property type="entry name" value="vWA-like"/>
    <property type="match status" value="1"/>
</dbReference>
<evidence type="ECO:0000256" key="7">
    <source>
        <dbReference type="ARBA" id="ARBA00022989"/>
    </source>
</evidence>
<dbReference type="GO" id="GO:0038023">
    <property type="term" value="F:signaling receptor activity"/>
    <property type="evidence" value="ECO:0007669"/>
    <property type="project" value="InterPro"/>
</dbReference>
<dbReference type="InterPro" id="IPR008400">
    <property type="entry name" value="Anthrax_toxin_rcpt_extracel"/>
</dbReference>
<organism evidence="12 13">
    <name type="scientific">Patiria miniata</name>
    <name type="common">Bat star</name>
    <name type="synonym">Asterina miniata</name>
    <dbReference type="NCBI Taxonomy" id="46514"/>
    <lineage>
        <taxon>Eukaryota</taxon>
        <taxon>Metazoa</taxon>
        <taxon>Echinodermata</taxon>
        <taxon>Eleutherozoa</taxon>
        <taxon>Asterozoa</taxon>
        <taxon>Asteroidea</taxon>
        <taxon>Valvatacea</taxon>
        <taxon>Valvatida</taxon>
        <taxon>Asterinidae</taxon>
        <taxon>Patiria</taxon>
    </lineage>
</organism>
<dbReference type="InterPro" id="IPR002035">
    <property type="entry name" value="VWF_A"/>
</dbReference>
<dbReference type="SMART" id="SM00327">
    <property type="entry name" value="VWA"/>
    <property type="match status" value="1"/>
</dbReference>
<keyword evidence="6 10" id="KW-0732">Signal</keyword>
<feature type="domain" description="VWFA" evidence="11">
    <location>
        <begin position="50"/>
        <end position="221"/>
    </location>
</feature>
<keyword evidence="5" id="KW-0479">Metal-binding</keyword>
<dbReference type="InterPro" id="IPR008399">
    <property type="entry name" value="Anthrax_toxin_rcpt_C"/>
</dbReference>
<dbReference type="Gene3D" id="2.60.40.10">
    <property type="entry name" value="Immunoglobulins"/>
    <property type="match status" value="1"/>
</dbReference>
<dbReference type="OrthoDB" id="10035766at2759"/>
<reference evidence="12" key="1">
    <citation type="submission" date="2022-11" db="UniProtKB">
        <authorList>
            <consortium name="EnsemblMetazoa"/>
        </authorList>
    </citation>
    <scope>IDENTIFICATION</scope>
</reference>
<evidence type="ECO:0000256" key="4">
    <source>
        <dbReference type="ARBA" id="ARBA00022692"/>
    </source>
</evidence>
<comment type="subcellular location">
    <subcellularLocation>
        <location evidence="1">Membrane</location>
        <topology evidence="1">Single-pass type I membrane protein</topology>
    </subcellularLocation>
</comment>
<keyword evidence="7 9" id="KW-1133">Transmembrane helix</keyword>
<feature type="chain" id="PRO_5037873214" description="VWFA domain-containing protein" evidence="10">
    <location>
        <begin position="28"/>
        <end position="482"/>
    </location>
</feature>
<dbReference type="PANTHER" id="PTHR16059">
    <property type="entry name" value="ANTHRAX TOXIN RECEPTOR"/>
    <property type="match status" value="1"/>
</dbReference>
<sequence>MSHQQQLHRVSAMLSAVILTLLAAARAATLPPDGGILAGRNEAQCSGGFDLYFVLDRSGSVTNQYFQEQTVDFVETLLRSFTSSKMRASFITFSSRDESSVIMKLTRNRRAMEAGISDLRQLGTSGGTFLQKGLALANKQIRDSDDGTASVIITLTDGILDDRQAAAEEADISRSLGAKVLAVRVGDSSLRDLQKVADPPAKEHIFRGDTFNDLQSIITQIVNTSCIEILSASPTSICAGEAFNVSITGNGFTKTDNVSKVICNFRLNDTDNQEVHPISVSSSHLLCPAPKIETSGSFVVLQVSVNGISFISSNVTIKATNCIQPDVTGAVLGVFLALLILGLLALWWFWNLLCCVVVKAPPPPPTPEPESPSGKKWPAVNASVYGGGGVGGMKPVTVRWGDKGCTEGGSHLEKAKDAKVVKEVDESAAIRYGAPGCMDNFKKALAACFTPIRSLYDRISVMRPAPGQKGCCCRVENGPVRI</sequence>
<feature type="transmembrane region" description="Helical" evidence="9">
    <location>
        <begin position="329"/>
        <end position="350"/>
    </location>
</feature>
<keyword evidence="4 9" id="KW-0812">Transmembrane</keyword>
<evidence type="ECO:0000313" key="13">
    <source>
        <dbReference type="Proteomes" id="UP000887568"/>
    </source>
</evidence>
<evidence type="ECO:0000256" key="1">
    <source>
        <dbReference type="ARBA" id="ARBA00004479"/>
    </source>
</evidence>
<dbReference type="AlphaFoldDB" id="A0A914AAC5"/>
<dbReference type="Pfam" id="PF00092">
    <property type="entry name" value="VWA"/>
    <property type="match status" value="1"/>
</dbReference>
<evidence type="ECO:0000256" key="6">
    <source>
        <dbReference type="ARBA" id="ARBA00022729"/>
    </source>
</evidence>
<comment type="similarity">
    <text evidence="2">Belongs to the ATR family.</text>
</comment>
<keyword evidence="13" id="KW-1185">Reference proteome</keyword>
<dbReference type="OMA" id="ANNMRRP"/>